<dbReference type="PANTHER" id="PTHR32385">
    <property type="entry name" value="MANNOSYL PHOSPHORYLINOSITOL CERAMIDE SYNTHASE"/>
    <property type="match status" value="1"/>
</dbReference>
<dbReference type="GO" id="GO:0051999">
    <property type="term" value="P:mannosyl-inositol phosphorylceramide biosynthetic process"/>
    <property type="evidence" value="ECO:0007669"/>
    <property type="project" value="TreeGrafter"/>
</dbReference>
<comment type="caution">
    <text evidence="3">The sequence shown here is derived from an EMBL/GenBank/DDBJ whole genome shotgun (WGS) entry which is preliminary data.</text>
</comment>
<dbReference type="GO" id="GO:0016020">
    <property type="term" value="C:membrane"/>
    <property type="evidence" value="ECO:0007669"/>
    <property type="project" value="GOC"/>
</dbReference>
<dbReference type="SUPFAM" id="SSF53448">
    <property type="entry name" value="Nucleotide-diphospho-sugar transferases"/>
    <property type="match status" value="1"/>
</dbReference>
<evidence type="ECO:0000313" key="4">
    <source>
        <dbReference type="Proteomes" id="UP000266841"/>
    </source>
</evidence>
<dbReference type="AlphaFoldDB" id="K0S8H9"/>
<evidence type="ECO:0000256" key="2">
    <source>
        <dbReference type="SAM" id="MobiDB-lite"/>
    </source>
</evidence>
<reference evidence="3 4" key="1">
    <citation type="journal article" date="2012" name="Genome Biol.">
        <title>Genome and low-iron response of an oceanic diatom adapted to chronic iron limitation.</title>
        <authorList>
            <person name="Lommer M."/>
            <person name="Specht M."/>
            <person name="Roy A.S."/>
            <person name="Kraemer L."/>
            <person name="Andreson R."/>
            <person name="Gutowska M.A."/>
            <person name="Wolf J."/>
            <person name="Bergner S.V."/>
            <person name="Schilhabel M.B."/>
            <person name="Klostermeier U.C."/>
            <person name="Beiko R.G."/>
            <person name="Rosenstiel P."/>
            <person name="Hippler M."/>
            <person name="Laroche J."/>
        </authorList>
    </citation>
    <scope>NUCLEOTIDE SEQUENCE [LARGE SCALE GENOMIC DNA]</scope>
    <source>
        <strain evidence="3 4">CCMP1005</strain>
    </source>
</reference>
<dbReference type="Gene3D" id="3.90.550.20">
    <property type="match status" value="1"/>
</dbReference>
<dbReference type="GO" id="GO:0000030">
    <property type="term" value="F:mannosyltransferase activity"/>
    <property type="evidence" value="ECO:0007669"/>
    <property type="project" value="TreeGrafter"/>
</dbReference>
<dbReference type="Proteomes" id="UP000266841">
    <property type="component" value="Unassembled WGS sequence"/>
</dbReference>
<dbReference type="InterPro" id="IPR007577">
    <property type="entry name" value="GlycoTrfase_DXD_sugar-bd_CS"/>
</dbReference>
<accession>K0S8H9</accession>
<evidence type="ECO:0000256" key="1">
    <source>
        <dbReference type="ARBA" id="ARBA00022679"/>
    </source>
</evidence>
<dbReference type="Pfam" id="PF04488">
    <property type="entry name" value="Gly_transf_sug"/>
    <property type="match status" value="1"/>
</dbReference>
<dbReference type="PANTHER" id="PTHR32385:SF15">
    <property type="entry name" value="INOSITOL PHOSPHOCERAMIDE MANNOSYLTRANSFERASE 1"/>
    <property type="match status" value="1"/>
</dbReference>
<gene>
    <name evidence="3" type="ORF">THAOC_16905</name>
</gene>
<dbReference type="EMBL" id="AGNL01018847">
    <property type="protein sequence ID" value="EJK62483.1"/>
    <property type="molecule type" value="Genomic_DNA"/>
</dbReference>
<dbReference type="OrthoDB" id="409543at2759"/>
<evidence type="ECO:0000313" key="3">
    <source>
        <dbReference type="EMBL" id="EJK62483.1"/>
    </source>
</evidence>
<dbReference type="InterPro" id="IPR029044">
    <property type="entry name" value="Nucleotide-diphossugar_trans"/>
</dbReference>
<sequence length="480" mass="53738">MSPSSPPSGNGMGPTSRRRTSAAIEAAQRAARHILSDAPIQLQSFRNRTTATNGSGLHGMVMDTPSVGPSDGSFMSKMARQRARQLSMIQHQKDRANARQILALVAVVLVVLLFLLEGEHLTQDQRNLNHTRTNAGGNAAKDKRIQNDITASKNKFVTSSAVEKKHEKHSKAKAQVAEEMAEKERYKHQANAKLKQPEQSAVGEGLPIHTHAIPPILTFTYHTNLITTPIENLSDEEDRALSQNVRDIIAMHPGSAVNFLNDEDCLNSIRNALGQNTTLAGYFSKETKGMYKADICRGAALYETGGLYFDIDIEPRVSLWDAVAPTTEFVTILVHKDSNHLGGFFQAFIGVTPRSPVMMRYLELFNDYYEGRLQVDGPLGVYFLRFAYNQVTDQPNTYLKGKDRLPRPVDKMDLWQEVRYDPARFPSIKREKWGQRRACQMMVVAPKLVVGQFRRDEMVPFFSRSNGSRMCGGHDTYKKG</sequence>
<keyword evidence="4" id="KW-1185">Reference proteome</keyword>
<organism evidence="3 4">
    <name type="scientific">Thalassiosira oceanica</name>
    <name type="common">Marine diatom</name>
    <dbReference type="NCBI Taxonomy" id="159749"/>
    <lineage>
        <taxon>Eukaryota</taxon>
        <taxon>Sar</taxon>
        <taxon>Stramenopiles</taxon>
        <taxon>Ochrophyta</taxon>
        <taxon>Bacillariophyta</taxon>
        <taxon>Coscinodiscophyceae</taxon>
        <taxon>Thalassiosirophycidae</taxon>
        <taxon>Thalassiosirales</taxon>
        <taxon>Thalassiosiraceae</taxon>
        <taxon>Thalassiosira</taxon>
    </lineage>
</organism>
<dbReference type="InterPro" id="IPR051706">
    <property type="entry name" value="Glycosyltransferase_domain"/>
</dbReference>
<dbReference type="eggNOG" id="ENOG502SB3V">
    <property type="taxonomic scope" value="Eukaryota"/>
</dbReference>
<name>K0S8H9_THAOC</name>
<protein>
    <submittedName>
        <fullName evidence="3">Uncharacterized protein</fullName>
    </submittedName>
</protein>
<feature type="region of interest" description="Disordered" evidence="2">
    <location>
        <begin position="1"/>
        <end position="22"/>
    </location>
</feature>
<keyword evidence="1" id="KW-0808">Transferase</keyword>
<proteinExistence type="predicted"/>